<dbReference type="Proteomes" id="UP001055439">
    <property type="component" value="Chromosome 10"/>
</dbReference>
<keyword evidence="3" id="KW-1185">Reference proteome</keyword>
<evidence type="ECO:0000313" key="3">
    <source>
        <dbReference type="Proteomes" id="UP001055439"/>
    </source>
</evidence>
<proteinExistence type="predicted"/>
<name>A0A9E7EZ64_9LILI</name>
<evidence type="ECO:0000256" key="1">
    <source>
        <dbReference type="SAM" id="Phobius"/>
    </source>
</evidence>
<dbReference type="EMBL" id="CP097503">
    <property type="protein sequence ID" value="URD84717.1"/>
    <property type="molecule type" value="Genomic_DNA"/>
</dbReference>
<dbReference type="OrthoDB" id="361797at2759"/>
<keyword evidence="1" id="KW-1133">Transmembrane helix</keyword>
<keyword evidence="1" id="KW-0812">Transmembrane</keyword>
<keyword evidence="1" id="KW-0472">Membrane</keyword>
<evidence type="ECO:0000313" key="2">
    <source>
        <dbReference type="EMBL" id="URD84717.1"/>
    </source>
</evidence>
<reference evidence="2" key="1">
    <citation type="submission" date="2022-05" db="EMBL/GenBank/DDBJ databases">
        <title>The Musa troglodytarum L. genome provides insights into the mechanism of non-climacteric behaviour and enrichment of carotenoids.</title>
        <authorList>
            <person name="Wang J."/>
        </authorList>
    </citation>
    <scope>NUCLEOTIDE SEQUENCE</scope>
    <source>
        <tissue evidence="2">Leaf</tissue>
    </source>
</reference>
<accession>A0A9E7EZ64</accession>
<sequence>MAFFTHWYDLLCLAMIAGAVLVSLWGIRRGEDRSKSGDDEEADRAKYGGLLATDDGDERASSTVRSEQLWMSRWRALHPACLLALRLVAALTMAGVLLWDLRTYDWSIMLYYTENISDQLHYASRLSVWPCDEFSCLGILRLHAMLMKTNVADR</sequence>
<feature type="transmembrane region" description="Helical" evidence="1">
    <location>
        <begin position="80"/>
        <end position="99"/>
    </location>
</feature>
<organism evidence="2 3">
    <name type="scientific">Musa troglodytarum</name>
    <name type="common">fe'i banana</name>
    <dbReference type="NCBI Taxonomy" id="320322"/>
    <lineage>
        <taxon>Eukaryota</taxon>
        <taxon>Viridiplantae</taxon>
        <taxon>Streptophyta</taxon>
        <taxon>Embryophyta</taxon>
        <taxon>Tracheophyta</taxon>
        <taxon>Spermatophyta</taxon>
        <taxon>Magnoliopsida</taxon>
        <taxon>Liliopsida</taxon>
        <taxon>Zingiberales</taxon>
        <taxon>Musaceae</taxon>
        <taxon>Musa</taxon>
    </lineage>
</organism>
<gene>
    <name evidence="2" type="ORF">MUK42_24210</name>
</gene>
<dbReference type="AlphaFoldDB" id="A0A9E7EZ64"/>
<feature type="transmembrane region" description="Helical" evidence="1">
    <location>
        <begin position="6"/>
        <end position="27"/>
    </location>
</feature>
<protein>
    <submittedName>
        <fullName evidence="2">Uncharacterized protein</fullName>
    </submittedName>
</protein>